<name>A0A9Q4T560_9ENTR</name>
<protein>
    <submittedName>
        <fullName evidence="1">Uncharacterized protein</fullName>
    </submittedName>
</protein>
<evidence type="ECO:0000313" key="1">
    <source>
        <dbReference type="EMBL" id="NCH87676.1"/>
    </source>
</evidence>
<dbReference type="AlphaFoldDB" id="A0A9Q4T560"/>
<reference evidence="1" key="1">
    <citation type="submission" date="2018-11" db="EMBL/GenBank/DDBJ databases">
        <title>Genomics analysis of Putative Virulence Factors on Adhesion and Cytotoxicity for Cronobacter spp.</title>
        <authorList>
            <person name="Cui J."/>
        </authorList>
    </citation>
    <scope>NUCLEOTIDE SEQUENCE</scope>
    <source>
        <strain evidence="1">SD69</strain>
    </source>
</reference>
<comment type="caution">
    <text evidence="1">The sequence shown here is derived from an EMBL/GenBank/DDBJ whole genome shotgun (WGS) entry which is preliminary data.</text>
</comment>
<accession>A0A9Q4T560</accession>
<dbReference type="Proteomes" id="UP000778262">
    <property type="component" value="Unassembled WGS sequence"/>
</dbReference>
<sequence length="75" mass="8355">MIILLIIICICNSVLARCGKRVFHVKNINRPGHCALPFRDERCVASGEPGHSMLRPAPLGKDFRAAVENSRIQDE</sequence>
<proteinExistence type="predicted"/>
<dbReference type="EMBL" id="RPBY01000003">
    <property type="protein sequence ID" value="NCH87676.1"/>
    <property type="molecule type" value="Genomic_DNA"/>
</dbReference>
<organism evidence="1 2">
    <name type="scientific">Cronobacter dublinensis</name>
    <dbReference type="NCBI Taxonomy" id="413497"/>
    <lineage>
        <taxon>Bacteria</taxon>
        <taxon>Pseudomonadati</taxon>
        <taxon>Pseudomonadota</taxon>
        <taxon>Gammaproteobacteria</taxon>
        <taxon>Enterobacterales</taxon>
        <taxon>Enterobacteriaceae</taxon>
        <taxon>Cronobacter</taxon>
    </lineage>
</organism>
<evidence type="ECO:0000313" key="2">
    <source>
        <dbReference type="Proteomes" id="UP000778262"/>
    </source>
</evidence>
<gene>
    <name evidence="1" type="ORF">EHJ13_09515</name>
</gene>